<dbReference type="Proteomes" id="UP001595833">
    <property type="component" value="Unassembled WGS sequence"/>
</dbReference>
<accession>A0ABV9YBP1</accession>
<comment type="caution">
    <text evidence="1">The sequence shown here is derived from an EMBL/GenBank/DDBJ whole genome shotgun (WGS) entry which is preliminary data.</text>
</comment>
<protein>
    <submittedName>
        <fullName evidence="1">Uncharacterized protein</fullName>
    </submittedName>
</protein>
<name>A0ABV9YBP1_9PSEU</name>
<keyword evidence="2" id="KW-1185">Reference proteome</keyword>
<dbReference type="RefSeq" id="WP_344039956.1">
    <property type="nucleotide sequence ID" value="NZ_BAAAKE010000019.1"/>
</dbReference>
<dbReference type="EMBL" id="JBHSJB010000035">
    <property type="protein sequence ID" value="MFC5059022.1"/>
    <property type="molecule type" value="Genomic_DNA"/>
</dbReference>
<proteinExistence type="predicted"/>
<evidence type="ECO:0000313" key="2">
    <source>
        <dbReference type="Proteomes" id="UP001595833"/>
    </source>
</evidence>
<reference evidence="2" key="1">
    <citation type="journal article" date="2019" name="Int. J. Syst. Evol. Microbiol.">
        <title>The Global Catalogue of Microorganisms (GCM) 10K type strain sequencing project: providing services to taxonomists for standard genome sequencing and annotation.</title>
        <authorList>
            <consortium name="The Broad Institute Genomics Platform"/>
            <consortium name="The Broad Institute Genome Sequencing Center for Infectious Disease"/>
            <person name="Wu L."/>
            <person name="Ma J."/>
        </authorList>
    </citation>
    <scope>NUCLEOTIDE SEQUENCE [LARGE SCALE GENOMIC DNA]</scope>
    <source>
        <strain evidence="2">KCTC 12848</strain>
    </source>
</reference>
<sequence length="574" mass="64480">MSMPSIPGYIGSKPSENLANLWERPKEEFPSELWPTGRLRSVSPNPSGWLTITEQFFSEPEHGGCSCVLVKSEESSEVLQNARWVGRDLGDFAVWSDGGFDNGLTESSRGKYAEFFTQGRRPSGSSIAVVDVSLPFLWYWDAFPVKDGWNYLNRAGREQELIRWEVTPDSWKVEVRVLEFRSFLAASNRDALIRIDYTSKIDAPPFDRVDSTFQNDWAHVDFFCTHELGALNDRSAFSGISGEYIIKGLRTSRLPRSEERAEERDYPTFIYGLDSATGQPLTHICDPDKLGTYFDKDGTRLHYLTPVYFKREVLQPYAAEPGRYNISSSRLTCLNLWGVDISFNSIGLVEVYLGDLGSDLPSEEWGHWRSYNVPPEGEMDEGRFRRDFLNQAAHSKDIPGDLRRARAKAVEVSTELFGTPLWKPLSSELLHEFNSLIGPLTEDGSSLGPSLLILTKSLVDGIDPTPLKIHVINREKGDQSLRLLQKYVQQIGAPADTISILFELQNFRSKGGIAHLAGSQKENARVTLGISDMSNFEAFESVSTRITECLTNITELMKQQIAANKTSNTTEEGT</sequence>
<evidence type="ECO:0000313" key="1">
    <source>
        <dbReference type="EMBL" id="MFC5059022.1"/>
    </source>
</evidence>
<organism evidence="1 2">
    <name type="scientific">Saccharothrix xinjiangensis</name>
    <dbReference type="NCBI Taxonomy" id="204798"/>
    <lineage>
        <taxon>Bacteria</taxon>
        <taxon>Bacillati</taxon>
        <taxon>Actinomycetota</taxon>
        <taxon>Actinomycetes</taxon>
        <taxon>Pseudonocardiales</taxon>
        <taxon>Pseudonocardiaceae</taxon>
        <taxon>Saccharothrix</taxon>
    </lineage>
</organism>
<gene>
    <name evidence="1" type="ORF">ACFPFM_35360</name>
</gene>